<dbReference type="InterPro" id="IPR052162">
    <property type="entry name" value="Sensor_kinase/Photoreceptor"/>
</dbReference>
<comment type="caution">
    <text evidence="7">The sequence shown here is derived from an EMBL/GenBank/DDBJ whole genome shotgun (WGS) entry which is preliminary data.</text>
</comment>
<dbReference type="FunFam" id="3.30.565.10:FF:000006">
    <property type="entry name" value="Sensor histidine kinase WalK"/>
    <property type="match status" value="1"/>
</dbReference>
<comment type="catalytic activity">
    <reaction evidence="1">
        <text>ATP + protein L-histidine = ADP + protein N-phospho-L-histidine.</text>
        <dbReference type="EC" id="2.7.13.3"/>
    </reaction>
</comment>
<dbReference type="PANTHER" id="PTHR43304:SF1">
    <property type="entry name" value="PAC DOMAIN-CONTAINING PROTEIN"/>
    <property type="match status" value="1"/>
</dbReference>
<gene>
    <name evidence="7" type="ORF">LCGC14_0626850</name>
</gene>
<protein>
    <recommendedName>
        <fullName evidence="2">histidine kinase</fullName>
        <ecNumber evidence="2">2.7.13.3</ecNumber>
    </recommendedName>
</protein>
<dbReference type="Pfam" id="PF02518">
    <property type="entry name" value="HATPase_c"/>
    <property type="match status" value="1"/>
</dbReference>
<dbReference type="SMART" id="SM00387">
    <property type="entry name" value="HATPase_c"/>
    <property type="match status" value="1"/>
</dbReference>
<sequence length="362" mass="41847">MIKNLAQFTSEEKVIKKIFEIISSLFSPKTIIYVSITNNKMTAIKSIPPNIKNTEFALKKLMSTEENYYLFEKKKGFIIKIIHSKELLGFIEINEIEYPQYLNRYLNIAIVISRICGLSISNARIYQRLTKTLEELKLSNKDLEQFAHIVSHDLKQPLTNLIMSLHILKSNIIEDNNLMLVKRVEESAFNLNSMIEKILELATFGHRNENLIKIDCNKVLKQVLENLSSIIERRNAIVTYTKLPEIYANEIEIIQLFQNFIDNGIKYNKKKNPEIHISVEKVGADWSFSIKDNGIGIYSKDFNMIFEPFNRVGNGIKKSGTGIGLSICKRIIERLEGRLWLDSEIDKGSTFYFKIPIKEDLS</sequence>
<dbReference type="GO" id="GO:0000155">
    <property type="term" value="F:phosphorelay sensor kinase activity"/>
    <property type="evidence" value="ECO:0007669"/>
    <property type="project" value="InterPro"/>
</dbReference>
<dbReference type="InterPro" id="IPR004358">
    <property type="entry name" value="Sig_transdc_His_kin-like_C"/>
</dbReference>
<accession>A0A0F9UBM9</accession>
<dbReference type="EC" id="2.7.13.3" evidence="2"/>
<dbReference type="Pfam" id="PF00512">
    <property type="entry name" value="HisKA"/>
    <property type="match status" value="1"/>
</dbReference>
<evidence type="ECO:0000256" key="5">
    <source>
        <dbReference type="ARBA" id="ARBA00022777"/>
    </source>
</evidence>
<dbReference type="AlphaFoldDB" id="A0A0F9UBM9"/>
<dbReference type="SUPFAM" id="SSF47384">
    <property type="entry name" value="Homodimeric domain of signal transducing histidine kinase"/>
    <property type="match status" value="1"/>
</dbReference>
<dbReference type="SMART" id="SM00388">
    <property type="entry name" value="HisKA"/>
    <property type="match status" value="1"/>
</dbReference>
<dbReference type="EMBL" id="LAZR01001083">
    <property type="protein sequence ID" value="KKN51033.1"/>
    <property type="molecule type" value="Genomic_DNA"/>
</dbReference>
<keyword evidence="5" id="KW-0418">Kinase</keyword>
<keyword evidence="4" id="KW-0808">Transferase</keyword>
<dbReference type="PROSITE" id="PS50109">
    <property type="entry name" value="HIS_KIN"/>
    <property type="match status" value="1"/>
</dbReference>
<dbReference type="SUPFAM" id="SSF55874">
    <property type="entry name" value="ATPase domain of HSP90 chaperone/DNA topoisomerase II/histidine kinase"/>
    <property type="match status" value="1"/>
</dbReference>
<dbReference type="InterPro" id="IPR005467">
    <property type="entry name" value="His_kinase_dom"/>
</dbReference>
<dbReference type="InterPro" id="IPR003661">
    <property type="entry name" value="HisK_dim/P_dom"/>
</dbReference>
<evidence type="ECO:0000256" key="4">
    <source>
        <dbReference type="ARBA" id="ARBA00022679"/>
    </source>
</evidence>
<dbReference type="PRINTS" id="PR00344">
    <property type="entry name" value="BCTRLSENSOR"/>
</dbReference>
<keyword evidence="3" id="KW-0597">Phosphoprotein</keyword>
<evidence type="ECO:0000256" key="1">
    <source>
        <dbReference type="ARBA" id="ARBA00000085"/>
    </source>
</evidence>
<evidence type="ECO:0000313" key="7">
    <source>
        <dbReference type="EMBL" id="KKN51033.1"/>
    </source>
</evidence>
<feature type="domain" description="Histidine kinase" evidence="6">
    <location>
        <begin position="149"/>
        <end position="359"/>
    </location>
</feature>
<evidence type="ECO:0000259" key="6">
    <source>
        <dbReference type="PROSITE" id="PS50109"/>
    </source>
</evidence>
<dbReference type="CDD" id="cd00082">
    <property type="entry name" value="HisKA"/>
    <property type="match status" value="1"/>
</dbReference>
<name>A0A0F9UBM9_9ZZZZ</name>
<proteinExistence type="predicted"/>
<dbReference type="Gene3D" id="1.10.287.130">
    <property type="match status" value="1"/>
</dbReference>
<dbReference type="PANTHER" id="PTHR43304">
    <property type="entry name" value="PHYTOCHROME-LIKE PROTEIN CPH1"/>
    <property type="match status" value="1"/>
</dbReference>
<reference evidence="7" key="1">
    <citation type="journal article" date="2015" name="Nature">
        <title>Complex archaea that bridge the gap between prokaryotes and eukaryotes.</title>
        <authorList>
            <person name="Spang A."/>
            <person name="Saw J.H."/>
            <person name="Jorgensen S.L."/>
            <person name="Zaremba-Niedzwiedzka K."/>
            <person name="Martijn J."/>
            <person name="Lind A.E."/>
            <person name="van Eijk R."/>
            <person name="Schleper C."/>
            <person name="Guy L."/>
            <person name="Ettema T.J."/>
        </authorList>
    </citation>
    <scope>NUCLEOTIDE SEQUENCE</scope>
</reference>
<dbReference type="InterPro" id="IPR036097">
    <property type="entry name" value="HisK_dim/P_sf"/>
</dbReference>
<evidence type="ECO:0000256" key="2">
    <source>
        <dbReference type="ARBA" id="ARBA00012438"/>
    </source>
</evidence>
<dbReference type="Gene3D" id="3.30.565.10">
    <property type="entry name" value="Histidine kinase-like ATPase, C-terminal domain"/>
    <property type="match status" value="1"/>
</dbReference>
<dbReference type="InterPro" id="IPR003594">
    <property type="entry name" value="HATPase_dom"/>
</dbReference>
<dbReference type="InterPro" id="IPR036890">
    <property type="entry name" value="HATPase_C_sf"/>
</dbReference>
<organism evidence="7">
    <name type="scientific">marine sediment metagenome</name>
    <dbReference type="NCBI Taxonomy" id="412755"/>
    <lineage>
        <taxon>unclassified sequences</taxon>
        <taxon>metagenomes</taxon>
        <taxon>ecological metagenomes</taxon>
    </lineage>
</organism>
<evidence type="ECO:0000256" key="3">
    <source>
        <dbReference type="ARBA" id="ARBA00022553"/>
    </source>
</evidence>